<evidence type="ECO:0000313" key="2">
    <source>
        <dbReference type="EMBL" id="GBN44536.1"/>
    </source>
</evidence>
<organism evidence="2 3">
    <name type="scientific">Araneus ventricosus</name>
    <name type="common">Orbweaver spider</name>
    <name type="synonym">Epeira ventricosa</name>
    <dbReference type="NCBI Taxonomy" id="182803"/>
    <lineage>
        <taxon>Eukaryota</taxon>
        <taxon>Metazoa</taxon>
        <taxon>Ecdysozoa</taxon>
        <taxon>Arthropoda</taxon>
        <taxon>Chelicerata</taxon>
        <taxon>Arachnida</taxon>
        <taxon>Araneae</taxon>
        <taxon>Araneomorphae</taxon>
        <taxon>Entelegynae</taxon>
        <taxon>Araneoidea</taxon>
        <taxon>Araneidae</taxon>
        <taxon>Araneus</taxon>
    </lineage>
</organism>
<dbReference type="EMBL" id="BGPR01010149">
    <property type="protein sequence ID" value="GBN44536.1"/>
    <property type="molecule type" value="Genomic_DNA"/>
</dbReference>
<name>A0A4Y2P3F2_ARAVE</name>
<comment type="caution">
    <text evidence="2">The sequence shown here is derived from an EMBL/GenBank/DDBJ whole genome shotgun (WGS) entry which is preliminary data.</text>
</comment>
<evidence type="ECO:0000313" key="3">
    <source>
        <dbReference type="Proteomes" id="UP000499080"/>
    </source>
</evidence>
<proteinExistence type="predicted"/>
<gene>
    <name evidence="2" type="ORF">AVEN_21822_1</name>
</gene>
<feature type="region of interest" description="Disordered" evidence="1">
    <location>
        <begin position="94"/>
        <end position="121"/>
    </location>
</feature>
<dbReference type="Proteomes" id="UP000499080">
    <property type="component" value="Unassembled WGS sequence"/>
</dbReference>
<accession>A0A4Y2P3F2</accession>
<evidence type="ECO:0000256" key="1">
    <source>
        <dbReference type="SAM" id="MobiDB-lite"/>
    </source>
</evidence>
<dbReference type="AlphaFoldDB" id="A0A4Y2P3F2"/>
<protein>
    <submittedName>
        <fullName evidence="2">Uncharacterized protein</fullName>
    </submittedName>
</protein>
<reference evidence="2 3" key="1">
    <citation type="journal article" date="2019" name="Sci. Rep.">
        <title>Orb-weaving spider Araneus ventricosus genome elucidates the spidroin gene catalogue.</title>
        <authorList>
            <person name="Kono N."/>
            <person name="Nakamura H."/>
            <person name="Ohtoshi R."/>
            <person name="Moran D.A.P."/>
            <person name="Shinohara A."/>
            <person name="Yoshida Y."/>
            <person name="Fujiwara M."/>
            <person name="Mori M."/>
            <person name="Tomita M."/>
            <person name="Arakawa K."/>
        </authorList>
    </citation>
    <scope>NUCLEOTIDE SEQUENCE [LARGE SCALE GENOMIC DNA]</scope>
</reference>
<keyword evidence="3" id="KW-1185">Reference proteome</keyword>
<sequence length="135" mass="15680">MGILKLVDRYDECLNVGGDYVEKRRLQEKATKTILSHLVSEVGYFDFPVNARDRIFDQIYGQLEKLFAMMAEMKAVQEKMRVAEAGLELKMEAGQEEMRSGQERLEQERLEEGQEEMKKGMIDEVKGEVRGRLMK</sequence>